<keyword evidence="6 18" id="KW-0808">Transferase</keyword>
<reference evidence="18" key="1">
    <citation type="submission" date="2009-08" db="EMBL/GenBank/DDBJ databases">
        <authorList>
            <consortium name="US DOE Joint Genome Institute"/>
            <person name="Lucas S."/>
            <person name="Copeland A."/>
            <person name="Lapidus A."/>
            <person name="Glavina del Rio T."/>
            <person name="Dalin E."/>
            <person name="Tice H."/>
            <person name="Bruce D."/>
            <person name="Barry K."/>
            <person name="Pitluck S."/>
            <person name="Lowry S."/>
            <person name="Larimer F."/>
            <person name="Land M."/>
            <person name="Hauser L."/>
            <person name="Kyrpides N."/>
            <person name="Ivanova N."/>
            <person name="McMahon K.D."/>
            <person name="Hugenholtz P."/>
        </authorList>
    </citation>
    <scope>NUCLEOTIDE SEQUENCE</scope>
    <source>
        <strain evidence="18">UW-1</strain>
    </source>
</reference>
<dbReference type="InterPro" id="IPR005467">
    <property type="entry name" value="His_kinase_dom"/>
</dbReference>
<comment type="catalytic activity">
    <reaction evidence="1">
        <text>ATP + protein L-histidine = ADP + protein N-phospho-L-histidine.</text>
        <dbReference type="EC" id="2.7.13.3"/>
    </reaction>
</comment>
<dbReference type="Gene3D" id="6.10.340.10">
    <property type="match status" value="1"/>
</dbReference>
<dbReference type="InterPro" id="IPR001610">
    <property type="entry name" value="PAC"/>
</dbReference>
<feature type="transmembrane region" description="Helical" evidence="14">
    <location>
        <begin position="304"/>
        <end position="323"/>
    </location>
</feature>
<dbReference type="InterPro" id="IPR000014">
    <property type="entry name" value="PAS"/>
</dbReference>
<dbReference type="InterPro" id="IPR003594">
    <property type="entry name" value="HATPase_dom"/>
</dbReference>
<dbReference type="CDD" id="cd12914">
    <property type="entry name" value="PDC1_DGC_like"/>
    <property type="match status" value="1"/>
</dbReference>
<dbReference type="CDD" id="cd00082">
    <property type="entry name" value="HisKA"/>
    <property type="match status" value="1"/>
</dbReference>
<dbReference type="SMART" id="SM00086">
    <property type="entry name" value="PAC"/>
    <property type="match status" value="1"/>
</dbReference>
<dbReference type="InterPro" id="IPR003661">
    <property type="entry name" value="HisK_dim/P_dom"/>
</dbReference>
<dbReference type="GO" id="GO:0005886">
    <property type="term" value="C:plasma membrane"/>
    <property type="evidence" value="ECO:0007669"/>
    <property type="project" value="UniProtKB-SubCell"/>
</dbReference>
<evidence type="ECO:0000256" key="8">
    <source>
        <dbReference type="ARBA" id="ARBA00022741"/>
    </source>
</evidence>
<dbReference type="InterPro" id="IPR036097">
    <property type="entry name" value="HisK_dim/P_sf"/>
</dbReference>
<dbReference type="GO" id="GO:0000155">
    <property type="term" value="F:phosphorelay sensor kinase activity"/>
    <property type="evidence" value="ECO:0007669"/>
    <property type="project" value="InterPro"/>
</dbReference>
<dbReference type="SMART" id="SM00387">
    <property type="entry name" value="HATPase_c"/>
    <property type="match status" value="1"/>
</dbReference>
<sequence precursor="true">MNPGSPRTTSSTATARRAGWSLKTRITAMTLAVFLLAIWSLTLYATRSLRQDMTHLLGEQQFSTTSIIAAQLNAELDSRLQALTLVAGEISPTLLDNRSALQRFLEQHSTLQKLFNGGTRIRDINALTLASIPYLPEQIGNSYADRDYMIAALQQGRGNIGRPVISRTLKSPAIALAAPIRNPAGQVIGAVTGVVDLGQANFVDRIVDQRYGRSGGYLIIAPQHDLIVTGTDKSRAMSRMPGPGVNRNHDRFVGGYEGYGVAVNSRGVEELAAAKGIPVAGWFLVSVLPTAEAYEPIAAMQERVLLAALALSLLVGTIGWWFLSRLLRQQFAPMLAASTLLVDMSHAGEPLLQPLPTTANDEVGQLIHSFNLLLESLAQREAALKESEQHYRTLADGGSALIWTSGTDRHATYFNEPWLRFTGQSPAGQLAAGWAAGIHPEDLDHCRRTYDSHFDRRQPFRMAYRLRASDGEYRWIEDAGTPRVDRAGDFIGYIDFCQDISERKRVEDELEQHRHHLEALVAARTAALARAKEAAEAANAAKTEFLSRMSHELRTPLNAILGFGQLLAMPGDAALSAEQADNVQEILRAGRHLLGQVNEVLDLARVESGRIELKLEAVPLAPIVADCVALVRPLAEARGISIDADIDDAPLRADAKRLQQVLLNLLSNAIKFNREQGTIRIAGTRHGGRLRLAVSDSGRGIDSEHLQRLFQPFERLASAYDGIEGTGVGLALTQRLVEAMGGIIQVASQLDVGSTFSLDLPLANPAQDAAALPADAVGPDADGVPQTGT</sequence>
<dbReference type="InterPro" id="IPR000700">
    <property type="entry name" value="PAS-assoc_C"/>
</dbReference>
<dbReference type="EC" id="2.7.13.3" evidence="3"/>
<dbReference type="SUPFAM" id="SSF47384">
    <property type="entry name" value="Homodimeric domain of signal transducing histidine kinase"/>
    <property type="match status" value="1"/>
</dbReference>
<dbReference type="InterPro" id="IPR013655">
    <property type="entry name" value="PAS_fold_3"/>
</dbReference>
<dbReference type="InterPro" id="IPR036890">
    <property type="entry name" value="HATPase_C_sf"/>
</dbReference>
<evidence type="ECO:0000256" key="14">
    <source>
        <dbReference type="SAM" id="Phobius"/>
    </source>
</evidence>
<gene>
    <name evidence="18" type="ordered locus">CAP2UW1_2603</name>
</gene>
<dbReference type="STRING" id="522306.CAP2UW1_2603"/>
<dbReference type="Pfam" id="PF08447">
    <property type="entry name" value="PAS_3"/>
    <property type="match status" value="1"/>
</dbReference>
<keyword evidence="11 14" id="KW-1133">Transmembrane helix</keyword>
<dbReference type="Pfam" id="PF02518">
    <property type="entry name" value="HATPase_c"/>
    <property type="match status" value="1"/>
</dbReference>
<dbReference type="InterPro" id="IPR050736">
    <property type="entry name" value="Sensor_HK_Regulatory"/>
</dbReference>
<keyword evidence="4" id="KW-1003">Cell membrane</keyword>
<evidence type="ECO:0000259" key="17">
    <source>
        <dbReference type="PROSITE" id="PS50885"/>
    </source>
</evidence>
<dbReference type="CDD" id="cd00130">
    <property type="entry name" value="PAS"/>
    <property type="match status" value="1"/>
</dbReference>
<evidence type="ECO:0000256" key="11">
    <source>
        <dbReference type="ARBA" id="ARBA00022989"/>
    </source>
</evidence>
<evidence type="ECO:0000256" key="5">
    <source>
        <dbReference type="ARBA" id="ARBA00022553"/>
    </source>
</evidence>
<evidence type="ECO:0000256" key="9">
    <source>
        <dbReference type="ARBA" id="ARBA00022777"/>
    </source>
</evidence>
<feature type="transmembrane region" description="Helical" evidence="14">
    <location>
        <begin position="26"/>
        <end position="45"/>
    </location>
</feature>
<evidence type="ECO:0000256" key="2">
    <source>
        <dbReference type="ARBA" id="ARBA00004429"/>
    </source>
</evidence>
<name>C7RS66_ACCRE</name>
<evidence type="ECO:0000256" key="6">
    <source>
        <dbReference type="ARBA" id="ARBA00022679"/>
    </source>
</evidence>
<dbReference type="SMART" id="SM00304">
    <property type="entry name" value="HAMP"/>
    <property type="match status" value="1"/>
</dbReference>
<dbReference type="NCBIfam" id="TIGR00229">
    <property type="entry name" value="sensory_box"/>
    <property type="match status" value="1"/>
</dbReference>
<evidence type="ECO:0000256" key="4">
    <source>
        <dbReference type="ARBA" id="ARBA00022475"/>
    </source>
</evidence>
<dbReference type="SUPFAM" id="SSF55785">
    <property type="entry name" value="PYP-like sensor domain (PAS domain)"/>
    <property type="match status" value="1"/>
</dbReference>
<dbReference type="PROSITE" id="PS50885">
    <property type="entry name" value="HAMP"/>
    <property type="match status" value="1"/>
</dbReference>
<keyword evidence="8" id="KW-0547">Nucleotide-binding</keyword>
<dbReference type="Pfam" id="PF02743">
    <property type="entry name" value="dCache_1"/>
    <property type="match status" value="1"/>
</dbReference>
<dbReference type="OrthoDB" id="8552871at2"/>
<feature type="domain" description="PAC" evidence="16">
    <location>
        <begin position="460"/>
        <end position="512"/>
    </location>
</feature>
<evidence type="ECO:0000256" key="12">
    <source>
        <dbReference type="ARBA" id="ARBA00023012"/>
    </source>
</evidence>
<dbReference type="HOGENOM" id="CLU_355504_0_0_4"/>
<dbReference type="PROSITE" id="PS50109">
    <property type="entry name" value="HIS_KIN"/>
    <property type="match status" value="1"/>
</dbReference>
<protein>
    <recommendedName>
        <fullName evidence="3">histidine kinase</fullName>
        <ecNumber evidence="3">2.7.13.3</ecNumber>
    </recommendedName>
</protein>
<dbReference type="Pfam" id="PF00512">
    <property type="entry name" value="HisKA"/>
    <property type="match status" value="1"/>
</dbReference>
<feature type="domain" description="Histidine kinase" evidence="15">
    <location>
        <begin position="548"/>
        <end position="764"/>
    </location>
</feature>
<dbReference type="AlphaFoldDB" id="C7RS66"/>
<keyword evidence="7 14" id="KW-0812">Transmembrane</keyword>
<organism evidence="18">
    <name type="scientific">Accumulibacter regalis</name>
    <dbReference type="NCBI Taxonomy" id="522306"/>
    <lineage>
        <taxon>Bacteria</taxon>
        <taxon>Pseudomonadati</taxon>
        <taxon>Pseudomonadota</taxon>
        <taxon>Betaproteobacteria</taxon>
        <taxon>Candidatus Accumulibacter</taxon>
    </lineage>
</organism>
<dbReference type="FunFam" id="3.30.565.10:FF:000006">
    <property type="entry name" value="Sensor histidine kinase WalK"/>
    <property type="match status" value="1"/>
</dbReference>
<dbReference type="CDD" id="cd16922">
    <property type="entry name" value="HATPase_EvgS-ArcB-TorS-like"/>
    <property type="match status" value="1"/>
</dbReference>
<dbReference type="PRINTS" id="PR00344">
    <property type="entry name" value="BCTRLSENSOR"/>
</dbReference>
<proteinExistence type="predicted"/>
<dbReference type="InterPro" id="IPR029151">
    <property type="entry name" value="Sensor-like_sf"/>
</dbReference>
<evidence type="ECO:0000256" key="10">
    <source>
        <dbReference type="ARBA" id="ARBA00022840"/>
    </source>
</evidence>
<dbReference type="PANTHER" id="PTHR43711">
    <property type="entry name" value="TWO-COMPONENT HISTIDINE KINASE"/>
    <property type="match status" value="1"/>
</dbReference>
<dbReference type="SMART" id="SM00388">
    <property type="entry name" value="HisKA"/>
    <property type="match status" value="1"/>
</dbReference>
<keyword evidence="5" id="KW-0597">Phosphoprotein</keyword>
<evidence type="ECO:0000313" key="18">
    <source>
        <dbReference type="EMBL" id="ACV35889.1"/>
    </source>
</evidence>
<keyword evidence="9 18" id="KW-0418">Kinase</keyword>
<dbReference type="Gene3D" id="3.30.565.10">
    <property type="entry name" value="Histidine kinase-like ATPase, C-terminal domain"/>
    <property type="match status" value="1"/>
</dbReference>
<dbReference type="eggNOG" id="COG2205">
    <property type="taxonomic scope" value="Bacteria"/>
</dbReference>
<dbReference type="CDD" id="cd06225">
    <property type="entry name" value="HAMP"/>
    <property type="match status" value="1"/>
</dbReference>
<dbReference type="FunFam" id="3.30.450.20:FF:000099">
    <property type="entry name" value="Sensory box sensor histidine kinase"/>
    <property type="match status" value="1"/>
</dbReference>
<dbReference type="InterPro" id="IPR035965">
    <property type="entry name" value="PAS-like_dom_sf"/>
</dbReference>
<reference evidence="18" key="2">
    <citation type="submission" date="2009-09" db="EMBL/GenBank/DDBJ databases">
        <title>Complete sequence of chromosome of Candidatus Accumulibacter phosphatis clade IIA str. UW-1.</title>
        <authorList>
            <consortium name="US DOE Joint Genome Institute"/>
            <person name="Martin H.G."/>
            <person name="Ivanova N."/>
            <person name="Kunin V."/>
            <person name="Warnecke F."/>
            <person name="Barry K."/>
            <person name="He S."/>
            <person name="Salamov A."/>
            <person name="Szeto E."/>
            <person name="Dalin E."/>
            <person name="Pangilinan J.L."/>
            <person name="Lapidus A."/>
            <person name="Lowry S."/>
            <person name="Kyrpides N.C."/>
            <person name="McMahon K.D."/>
            <person name="Hugenholtz P."/>
        </authorList>
    </citation>
    <scope>NUCLEOTIDE SEQUENCE [LARGE SCALE GENOMIC DNA]</scope>
    <source>
        <strain evidence="18">UW-1</strain>
    </source>
</reference>
<evidence type="ECO:0000256" key="13">
    <source>
        <dbReference type="ARBA" id="ARBA00023136"/>
    </source>
</evidence>
<keyword evidence="10" id="KW-0067">ATP-binding</keyword>
<feature type="domain" description="HAMP" evidence="17">
    <location>
        <begin position="328"/>
        <end position="382"/>
    </location>
</feature>
<keyword evidence="12" id="KW-0902">Two-component regulatory system</keyword>
<evidence type="ECO:0000259" key="15">
    <source>
        <dbReference type="PROSITE" id="PS50109"/>
    </source>
</evidence>
<dbReference type="InterPro" id="IPR033479">
    <property type="entry name" value="dCache_1"/>
</dbReference>
<evidence type="ECO:0000256" key="1">
    <source>
        <dbReference type="ARBA" id="ARBA00000085"/>
    </source>
</evidence>
<dbReference type="PROSITE" id="PS50113">
    <property type="entry name" value="PAC"/>
    <property type="match status" value="1"/>
</dbReference>
<dbReference type="SUPFAM" id="SSF55874">
    <property type="entry name" value="ATPase domain of HSP90 chaperone/DNA topoisomerase II/histidine kinase"/>
    <property type="match status" value="1"/>
</dbReference>
<accession>C7RS66</accession>
<evidence type="ECO:0000256" key="3">
    <source>
        <dbReference type="ARBA" id="ARBA00012438"/>
    </source>
</evidence>
<dbReference type="KEGG" id="app:CAP2UW1_2603"/>
<dbReference type="Gene3D" id="1.10.287.130">
    <property type="match status" value="1"/>
</dbReference>
<dbReference type="eggNOG" id="COG4191">
    <property type="taxonomic scope" value="Bacteria"/>
</dbReference>
<dbReference type="SUPFAM" id="SSF103190">
    <property type="entry name" value="Sensory domain-like"/>
    <property type="match status" value="1"/>
</dbReference>
<evidence type="ECO:0000256" key="7">
    <source>
        <dbReference type="ARBA" id="ARBA00022692"/>
    </source>
</evidence>
<dbReference type="EMBL" id="CP001715">
    <property type="protein sequence ID" value="ACV35889.1"/>
    <property type="molecule type" value="Genomic_DNA"/>
</dbReference>
<dbReference type="PANTHER" id="PTHR43711:SF26">
    <property type="entry name" value="SENSOR HISTIDINE KINASE RCSC"/>
    <property type="match status" value="1"/>
</dbReference>
<keyword evidence="13 14" id="KW-0472">Membrane</keyword>
<dbReference type="InterPro" id="IPR004358">
    <property type="entry name" value="Sig_transdc_His_kin-like_C"/>
</dbReference>
<dbReference type="Gene3D" id="3.30.450.20">
    <property type="entry name" value="PAS domain"/>
    <property type="match status" value="2"/>
</dbReference>
<evidence type="ECO:0000259" key="16">
    <source>
        <dbReference type="PROSITE" id="PS50113"/>
    </source>
</evidence>
<comment type="subcellular location">
    <subcellularLocation>
        <location evidence="2">Cell inner membrane</location>
        <topology evidence="2">Multi-pass membrane protein</topology>
    </subcellularLocation>
</comment>
<dbReference type="GO" id="GO:0005524">
    <property type="term" value="F:ATP binding"/>
    <property type="evidence" value="ECO:0007669"/>
    <property type="project" value="UniProtKB-KW"/>
</dbReference>
<dbReference type="InterPro" id="IPR003660">
    <property type="entry name" value="HAMP_dom"/>
</dbReference>